<dbReference type="Proteomes" id="UP000472271">
    <property type="component" value="Chromosome 21"/>
</dbReference>
<keyword evidence="1" id="KW-0812">Transmembrane</keyword>
<evidence type="ECO:0000256" key="1">
    <source>
        <dbReference type="SAM" id="Phobius"/>
    </source>
</evidence>
<keyword evidence="3" id="KW-1185">Reference proteome</keyword>
<dbReference type="AlphaFoldDB" id="A0A672YWC3"/>
<evidence type="ECO:0000313" key="2">
    <source>
        <dbReference type="Ensembl" id="ENSSORP00005009001.1"/>
    </source>
</evidence>
<dbReference type="Ensembl" id="ENSSORT00005009304.1">
    <property type="protein sequence ID" value="ENSSORP00005009001.1"/>
    <property type="gene ID" value="ENSSORG00005004954.1"/>
</dbReference>
<reference evidence="2" key="2">
    <citation type="submission" date="2025-08" db="UniProtKB">
        <authorList>
            <consortium name="Ensembl"/>
        </authorList>
    </citation>
    <scope>IDENTIFICATION</scope>
</reference>
<dbReference type="InParanoid" id="A0A672YWC3"/>
<accession>A0A672YWC3</accession>
<reference evidence="2" key="3">
    <citation type="submission" date="2025-09" db="UniProtKB">
        <authorList>
            <consortium name="Ensembl"/>
        </authorList>
    </citation>
    <scope>IDENTIFICATION</scope>
</reference>
<evidence type="ECO:0000313" key="3">
    <source>
        <dbReference type="Proteomes" id="UP000472271"/>
    </source>
</evidence>
<keyword evidence="1" id="KW-0472">Membrane</keyword>
<sequence>MTLYYCLSVLQILSHLAAFASRAFLFLIIPFSTPPLLFLLSMFQTANTADHPQPAEHRWYMLHSYSTELLTVCKDRLRQVTVCPQKNRKKTNSLLVEGVWPRNSGCRLRDQLSAMTEHRPPKNK</sequence>
<organism evidence="2 3">
    <name type="scientific">Sphaeramia orbicularis</name>
    <name type="common">orbiculate cardinalfish</name>
    <dbReference type="NCBI Taxonomy" id="375764"/>
    <lineage>
        <taxon>Eukaryota</taxon>
        <taxon>Metazoa</taxon>
        <taxon>Chordata</taxon>
        <taxon>Craniata</taxon>
        <taxon>Vertebrata</taxon>
        <taxon>Euteleostomi</taxon>
        <taxon>Actinopterygii</taxon>
        <taxon>Neopterygii</taxon>
        <taxon>Teleostei</taxon>
        <taxon>Neoteleostei</taxon>
        <taxon>Acanthomorphata</taxon>
        <taxon>Gobiaria</taxon>
        <taxon>Kurtiformes</taxon>
        <taxon>Apogonoidei</taxon>
        <taxon>Apogonidae</taxon>
        <taxon>Apogoninae</taxon>
        <taxon>Sphaeramia</taxon>
    </lineage>
</organism>
<keyword evidence="1" id="KW-1133">Transmembrane helix</keyword>
<reference evidence="2" key="1">
    <citation type="submission" date="2019-06" db="EMBL/GenBank/DDBJ databases">
        <authorList>
            <consortium name="Wellcome Sanger Institute Data Sharing"/>
        </authorList>
    </citation>
    <scope>NUCLEOTIDE SEQUENCE [LARGE SCALE GENOMIC DNA]</scope>
</reference>
<feature type="transmembrane region" description="Helical" evidence="1">
    <location>
        <begin position="12"/>
        <end position="32"/>
    </location>
</feature>
<proteinExistence type="predicted"/>
<name>A0A672YWC3_9TELE</name>
<protein>
    <submittedName>
        <fullName evidence="2">Uncharacterized protein</fullName>
    </submittedName>
</protein>